<evidence type="ECO:0000313" key="1">
    <source>
        <dbReference type="EMBL" id="KAJ7535449.1"/>
    </source>
</evidence>
<dbReference type="Proteomes" id="UP001162992">
    <property type="component" value="Chromosome 12"/>
</dbReference>
<comment type="caution">
    <text evidence="1">The sequence shown here is derived from an EMBL/GenBank/DDBJ whole genome shotgun (WGS) entry which is preliminary data.</text>
</comment>
<reference evidence="2" key="1">
    <citation type="journal article" date="2024" name="Proc. Natl. Acad. Sci. U.S.A.">
        <title>Extraordinary preservation of gene collinearity over three hundred million years revealed in homosporous lycophytes.</title>
        <authorList>
            <person name="Li C."/>
            <person name="Wickell D."/>
            <person name="Kuo L.Y."/>
            <person name="Chen X."/>
            <person name="Nie B."/>
            <person name="Liao X."/>
            <person name="Peng D."/>
            <person name="Ji J."/>
            <person name="Jenkins J."/>
            <person name="Williams M."/>
            <person name="Shu S."/>
            <person name="Plott C."/>
            <person name="Barry K."/>
            <person name="Rajasekar S."/>
            <person name="Grimwood J."/>
            <person name="Han X."/>
            <person name="Sun S."/>
            <person name="Hou Z."/>
            <person name="He W."/>
            <person name="Dai G."/>
            <person name="Sun C."/>
            <person name="Schmutz J."/>
            <person name="Leebens-Mack J.H."/>
            <person name="Li F.W."/>
            <person name="Wang L."/>
        </authorList>
    </citation>
    <scope>NUCLEOTIDE SEQUENCE [LARGE SCALE GENOMIC DNA]</scope>
    <source>
        <strain evidence="2">cv. PW_Plant_1</strain>
    </source>
</reference>
<gene>
    <name evidence="1" type="ORF">O6H91_12G034500</name>
</gene>
<organism evidence="1 2">
    <name type="scientific">Diphasiastrum complanatum</name>
    <name type="common">Issler's clubmoss</name>
    <name type="synonym">Lycopodium complanatum</name>
    <dbReference type="NCBI Taxonomy" id="34168"/>
    <lineage>
        <taxon>Eukaryota</taxon>
        <taxon>Viridiplantae</taxon>
        <taxon>Streptophyta</taxon>
        <taxon>Embryophyta</taxon>
        <taxon>Tracheophyta</taxon>
        <taxon>Lycopodiopsida</taxon>
        <taxon>Lycopodiales</taxon>
        <taxon>Lycopodiaceae</taxon>
        <taxon>Lycopodioideae</taxon>
        <taxon>Diphasiastrum</taxon>
    </lineage>
</organism>
<sequence>MEDDWEAEDFVPPPPVVAKEQPKSHWDDEDAEVEEVKESWEDDDKTKVESAKTKPKPEKRKTDESKGKGSVATDEKISERKDEKLADPLAEKLRQQRLVEEADYRVTTELFGKSSSGQTLDEFIPKSEEDFLQYAELIGQKLRPFEKSFQYLTLLKAVMRSSVASLKAADAKEIASSLTVIANEKLKLEKEASTGKKKSATKKKQLHVDKPDDDGLAGDFDDLDEYDFM</sequence>
<keyword evidence="2" id="KW-1185">Reference proteome</keyword>
<protein>
    <submittedName>
        <fullName evidence="1">Uncharacterized protein</fullName>
    </submittedName>
</protein>
<accession>A0ACC2C0X6</accession>
<name>A0ACC2C0X6_DIPCM</name>
<dbReference type="EMBL" id="CM055103">
    <property type="protein sequence ID" value="KAJ7535449.1"/>
    <property type="molecule type" value="Genomic_DNA"/>
</dbReference>
<evidence type="ECO:0000313" key="2">
    <source>
        <dbReference type="Proteomes" id="UP001162992"/>
    </source>
</evidence>
<proteinExistence type="predicted"/>